<comment type="caution">
    <text evidence="2">The sequence shown here is derived from an EMBL/GenBank/DDBJ whole genome shotgun (WGS) entry which is preliminary data.</text>
</comment>
<keyword evidence="3" id="KW-1185">Reference proteome</keyword>
<feature type="region of interest" description="Disordered" evidence="1">
    <location>
        <begin position="90"/>
        <end position="136"/>
    </location>
</feature>
<proteinExistence type="predicted"/>
<evidence type="ECO:0000313" key="3">
    <source>
        <dbReference type="Proteomes" id="UP001234178"/>
    </source>
</evidence>
<gene>
    <name evidence="2" type="ORF">OUZ56_004088</name>
</gene>
<sequence>MNFLKIGVVSSIKKALSLHLLISHLPKTRSDFFVRTYRLTANMTEILKTEKPSGMKQVEADPAVSANQILETADLEKIQIAEAIAEARTDREVPPVHTEQLLTSSDKGTAEESNEGNAVEVQVSEHFPPSDGVNDAPDVIVKLVRNNNRWEWRKKD</sequence>
<evidence type="ECO:0000256" key="1">
    <source>
        <dbReference type="SAM" id="MobiDB-lite"/>
    </source>
</evidence>
<reference evidence="2 3" key="1">
    <citation type="journal article" date="2023" name="Nucleic Acids Res.">
        <title>The hologenome of Daphnia magna reveals possible DNA methylation and microbiome-mediated evolution of the host genome.</title>
        <authorList>
            <person name="Chaturvedi A."/>
            <person name="Li X."/>
            <person name="Dhandapani V."/>
            <person name="Marshall H."/>
            <person name="Kissane S."/>
            <person name="Cuenca-Cambronero M."/>
            <person name="Asole G."/>
            <person name="Calvet F."/>
            <person name="Ruiz-Romero M."/>
            <person name="Marangio P."/>
            <person name="Guigo R."/>
            <person name="Rago D."/>
            <person name="Mirbahai L."/>
            <person name="Eastwood N."/>
            <person name="Colbourne J.K."/>
            <person name="Zhou J."/>
            <person name="Mallon E."/>
            <person name="Orsini L."/>
        </authorList>
    </citation>
    <scope>NUCLEOTIDE SEQUENCE [LARGE SCALE GENOMIC DNA]</scope>
    <source>
        <strain evidence="2">LRV0_1</strain>
    </source>
</reference>
<protein>
    <submittedName>
        <fullName evidence="2">Uncharacterized protein</fullName>
    </submittedName>
</protein>
<evidence type="ECO:0000313" key="2">
    <source>
        <dbReference type="EMBL" id="KAK4002247.1"/>
    </source>
</evidence>
<organism evidence="2 3">
    <name type="scientific">Daphnia magna</name>
    <dbReference type="NCBI Taxonomy" id="35525"/>
    <lineage>
        <taxon>Eukaryota</taxon>
        <taxon>Metazoa</taxon>
        <taxon>Ecdysozoa</taxon>
        <taxon>Arthropoda</taxon>
        <taxon>Crustacea</taxon>
        <taxon>Branchiopoda</taxon>
        <taxon>Diplostraca</taxon>
        <taxon>Cladocera</taxon>
        <taxon>Anomopoda</taxon>
        <taxon>Daphniidae</taxon>
        <taxon>Daphnia</taxon>
    </lineage>
</organism>
<dbReference type="EMBL" id="JAOYFB010000001">
    <property type="protein sequence ID" value="KAK4002247.1"/>
    <property type="molecule type" value="Genomic_DNA"/>
</dbReference>
<accession>A0ABQ9YNV3</accession>
<dbReference type="Proteomes" id="UP001234178">
    <property type="component" value="Unassembled WGS sequence"/>
</dbReference>
<name>A0ABQ9YNV3_9CRUS</name>